<keyword evidence="1 6" id="KW-0963">Cytoplasm</keyword>
<evidence type="ECO:0000256" key="6">
    <source>
        <dbReference type="HAMAP-Rule" id="MF_01159"/>
    </source>
</evidence>
<reference evidence="8" key="1">
    <citation type="submission" date="2020-09" db="EMBL/GenBank/DDBJ databases">
        <title>A novel bacterium of genus Hazenella, isolated from South China Sea.</title>
        <authorList>
            <person name="Huang H."/>
            <person name="Mo K."/>
            <person name="Hu Y."/>
        </authorList>
    </citation>
    <scope>NUCLEOTIDE SEQUENCE</scope>
    <source>
        <strain evidence="8">IB182357</strain>
    </source>
</reference>
<dbReference type="GO" id="GO:0008156">
    <property type="term" value="P:negative regulation of DNA replication"/>
    <property type="evidence" value="ECO:0007669"/>
    <property type="project" value="UniProtKB-UniRule"/>
</dbReference>
<dbReference type="Proteomes" id="UP000661691">
    <property type="component" value="Unassembled WGS sequence"/>
</dbReference>
<dbReference type="AlphaFoldDB" id="A0A926N659"/>
<evidence type="ECO:0000313" key="8">
    <source>
        <dbReference type="EMBL" id="MBD1372484.1"/>
    </source>
</evidence>
<name>A0A926N659_9BACL</name>
<keyword evidence="7" id="KW-0175">Coiled coil</keyword>
<comment type="cofactor">
    <cofactor evidence="6">
        <name>Zn(2+)</name>
        <dbReference type="ChEBI" id="CHEBI:29105"/>
    </cofactor>
    <text evidence="6">Binds 1 zinc ion per subunit.</text>
</comment>
<dbReference type="GO" id="GO:0043590">
    <property type="term" value="C:bacterial nucleoid"/>
    <property type="evidence" value="ECO:0007669"/>
    <property type="project" value="UniProtKB-UniRule"/>
</dbReference>
<keyword evidence="2 6" id="KW-0235">DNA replication</keyword>
<evidence type="ECO:0000256" key="1">
    <source>
        <dbReference type="ARBA" id="ARBA00022490"/>
    </source>
</evidence>
<feature type="binding site" evidence="6">
    <location>
        <position position="101"/>
    </location>
    <ligand>
        <name>Zn(2+)</name>
        <dbReference type="ChEBI" id="CHEBI:29105"/>
    </ligand>
</feature>
<keyword evidence="3 6" id="KW-0479">Metal-binding</keyword>
<protein>
    <recommendedName>
        <fullName evidence="6">Replication initiation control protein YabA</fullName>
    </recommendedName>
</protein>
<dbReference type="GO" id="GO:0006260">
    <property type="term" value="P:DNA replication"/>
    <property type="evidence" value="ECO:0007669"/>
    <property type="project" value="UniProtKB-KW"/>
</dbReference>
<feature type="binding site" evidence="6">
    <location>
        <position position="83"/>
    </location>
    <ligand>
        <name>Zn(2+)</name>
        <dbReference type="ChEBI" id="CHEBI:29105"/>
    </ligand>
</feature>
<keyword evidence="4 6" id="KW-0862">Zinc</keyword>
<comment type="function">
    <text evidence="6">Involved in control of chromosome replication initiation. Inhibits the cooperative binding of DnaA to the oriC region, thus negatively regulating initiation of chromosome replication. Inhibits the ability of DnaA-ATP to form a helix on DNA; does not disassemble preformed DnaA-DNA helices. Decreases the residence time of DnaA on the chromosome at its binding sites (oriC, replication forks and promoter-binding sites). Tethers DnaA to the replication machinery via the DNA polymerase beta sliding clamp subunit (dnaN). Associates with oriC and other DnaA targets on the chromosome in a DnaA-dependent manner.</text>
</comment>
<dbReference type="EMBL" id="JACXAH010000010">
    <property type="protein sequence ID" value="MBD1372484.1"/>
    <property type="molecule type" value="Genomic_DNA"/>
</dbReference>
<keyword evidence="5 6" id="KW-0236">DNA replication inhibitor</keyword>
<evidence type="ECO:0000256" key="7">
    <source>
        <dbReference type="SAM" id="Coils"/>
    </source>
</evidence>
<organism evidence="8 9">
    <name type="scientific">Polycladospora coralii</name>
    <dbReference type="NCBI Taxonomy" id="2771432"/>
    <lineage>
        <taxon>Bacteria</taxon>
        <taxon>Bacillati</taxon>
        <taxon>Bacillota</taxon>
        <taxon>Bacilli</taxon>
        <taxon>Bacillales</taxon>
        <taxon>Thermoactinomycetaceae</taxon>
        <taxon>Polycladospora</taxon>
    </lineage>
</organism>
<dbReference type="InterPro" id="IPR010377">
    <property type="entry name" value="YabA"/>
</dbReference>
<evidence type="ECO:0000256" key="2">
    <source>
        <dbReference type="ARBA" id="ARBA00022705"/>
    </source>
</evidence>
<gene>
    <name evidence="6" type="primary">yabA</name>
    <name evidence="8" type="ORF">IC620_08950</name>
</gene>
<dbReference type="GO" id="GO:0008270">
    <property type="term" value="F:zinc ion binding"/>
    <property type="evidence" value="ECO:0007669"/>
    <property type="project" value="UniProtKB-UniRule"/>
</dbReference>
<evidence type="ECO:0000256" key="5">
    <source>
        <dbReference type="ARBA" id="ARBA00022880"/>
    </source>
</evidence>
<proteinExistence type="inferred from homology"/>
<comment type="subunit">
    <text evidence="6">Homotetramer. Interacts with both DnaA and DnaN, acting as a bridge between these two proteins.</text>
</comment>
<dbReference type="HAMAP" id="MF_01159">
    <property type="entry name" value="YabA"/>
    <property type="match status" value="1"/>
</dbReference>
<dbReference type="PIRSF" id="PIRSF021439">
    <property type="entry name" value="DUF972"/>
    <property type="match status" value="1"/>
</dbReference>
<dbReference type="Pfam" id="PF06156">
    <property type="entry name" value="YabA"/>
    <property type="match status" value="1"/>
</dbReference>
<evidence type="ECO:0000313" key="9">
    <source>
        <dbReference type="Proteomes" id="UP000661691"/>
    </source>
</evidence>
<comment type="similarity">
    <text evidence="6">Belongs to the YabA family.</text>
</comment>
<sequence length="107" mass="12425">MNKQEIFERVAQVEQQIGDLYKELGGLKEQIVALIEENTRLSMENEHLNERQQVNSSQEGQNIEEVAHKGHDNLADLYDEGFHICNIHYGRMRTEGDCLFCMAFLNK</sequence>
<evidence type="ECO:0000256" key="3">
    <source>
        <dbReference type="ARBA" id="ARBA00022723"/>
    </source>
</evidence>
<evidence type="ECO:0000256" key="4">
    <source>
        <dbReference type="ARBA" id="ARBA00022833"/>
    </source>
</evidence>
<keyword evidence="9" id="KW-1185">Reference proteome</keyword>
<dbReference type="RefSeq" id="WP_191140912.1">
    <property type="nucleotide sequence ID" value="NZ_JACXAG020000010.1"/>
</dbReference>
<comment type="caution">
    <text evidence="8">The sequence shown here is derived from an EMBL/GenBank/DDBJ whole genome shotgun (WGS) entry which is preliminary data.</text>
</comment>
<feature type="binding site" evidence="6">
    <location>
        <position position="98"/>
    </location>
    <ligand>
        <name>Zn(2+)</name>
        <dbReference type="ChEBI" id="CHEBI:29105"/>
    </ligand>
</feature>
<accession>A0A926N659</accession>
<comment type="subcellular location">
    <subcellularLocation>
        <location evidence="6">Cytoplasm</location>
        <location evidence="6">Nucleoid</location>
    </subcellularLocation>
    <text evidence="6">Localizes in tight foci, which correspond to the replisome at mid-cell throughout the cell cycle.</text>
</comment>
<feature type="coiled-coil region" evidence="7">
    <location>
        <begin position="10"/>
        <end position="51"/>
    </location>
</feature>
<feature type="binding site" evidence="6">
    <location>
        <position position="85"/>
    </location>
    <ligand>
        <name>Zn(2+)</name>
        <dbReference type="ChEBI" id="CHEBI:29105"/>
    </ligand>
</feature>